<name>A0NVJ0_ROSAI</name>
<dbReference type="EMBL" id="AAUW01000011">
    <property type="protein sequence ID" value="EAV43005.1"/>
    <property type="molecule type" value="Genomic_DNA"/>
</dbReference>
<sequence length="45" mass="4804">MASDSPTVAAAGQPAVQKAGDNSGRKPVHFYQMTGFWMTVFTSNN</sequence>
<dbReference type="Proteomes" id="UP000004848">
    <property type="component" value="Unassembled WGS sequence"/>
</dbReference>
<proteinExistence type="predicted"/>
<gene>
    <name evidence="2" type="ORF">SIAM614_19316</name>
</gene>
<organism evidence="2 3">
    <name type="scientific">Roseibium aggregatum (strain ATCC 25650 / DSM 13394 / JCM 20685 / NBRC 16684 / NCIMB 2208 / IAM 12614 / B1)</name>
    <name type="common">Stappia aggregata</name>
    <dbReference type="NCBI Taxonomy" id="384765"/>
    <lineage>
        <taxon>Bacteria</taxon>
        <taxon>Pseudomonadati</taxon>
        <taxon>Pseudomonadota</taxon>
        <taxon>Alphaproteobacteria</taxon>
        <taxon>Hyphomicrobiales</taxon>
        <taxon>Stappiaceae</taxon>
        <taxon>Roseibium</taxon>
    </lineage>
</organism>
<dbReference type="AlphaFoldDB" id="A0NVJ0"/>
<evidence type="ECO:0000313" key="3">
    <source>
        <dbReference type="Proteomes" id="UP000004848"/>
    </source>
</evidence>
<accession>A0NVJ0</accession>
<protein>
    <submittedName>
        <fullName evidence="2">Uncharacterized protein</fullName>
    </submittedName>
</protein>
<evidence type="ECO:0000256" key="1">
    <source>
        <dbReference type="SAM" id="MobiDB-lite"/>
    </source>
</evidence>
<feature type="region of interest" description="Disordered" evidence="1">
    <location>
        <begin position="1"/>
        <end position="24"/>
    </location>
</feature>
<comment type="caution">
    <text evidence="2">The sequence shown here is derived from an EMBL/GenBank/DDBJ whole genome shotgun (WGS) entry which is preliminary data.</text>
</comment>
<evidence type="ECO:0000313" key="2">
    <source>
        <dbReference type="EMBL" id="EAV43005.1"/>
    </source>
</evidence>
<dbReference type="RefSeq" id="WP_006935867.1">
    <property type="nucleotide sequence ID" value="NZ_AAUW01000011.1"/>
</dbReference>
<reference evidence="2 3" key="1">
    <citation type="submission" date="2006-05" db="EMBL/GenBank/DDBJ databases">
        <authorList>
            <person name="King G."/>
            <person name="Ferriera S."/>
            <person name="Johnson J."/>
            <person name="Kravitz S."/>
            <person name="Beeson K."/>
            <person name="Sutton G."/>
            <person name="Rogers Y.-H."/>
            <person name="Friedman R."/>
            <person name="Frazier M."/>
            <person name="Venter J.C."/>
        </authorList>
    </citation>
    <scope>NUCLEOTIDE SEQUENCE [LARGE SCALE GENOMIC DNA]</scope>
    <source>
        <strain evidence="3">ATCC 25650 / DSM 13394 / JCM 20685 / NBRC 16684 / NCIMB 2208 / IAM 12614 / B1</strain>
    </source>
</reference>
<dbReference type="GeneID" id="68850517"/>